<organism evidence="5 6">
    <name type="scientific">Mytilus galloprovincialis</name>
    <name type="common">Mediterranean mussel</name>
    <dbReference type="NCBI Taxonomy" id="29158"/>
    <lineage>
        <taxon>Eukaryota</taxon>
        <taxon>Metazoa</taxon>
        <taxon>Spiralia</taxon>
        <taxon>Lophotrochozoa</taxon>
        <taxon>Mollusca</taxon>
        <taxon>Bivalvia</taxon>
        <taxon>Autobranchia</taxon>
        <taxon>Pteriomorphia</taxon>
        <taxon>Mytilida</taxon>
        <taxon>Mytiloidea</taxon>
        <taxon>Mytilidae</taxon>
        <taxon>Mytilinae</taxon>
        <taxon>Mytilus</taxon>
    </lineage>
</organism>
<dbReference type="InterPro" id="IPR000001">
    <property type="entry name" value="Kringle"/>
</dbReference>
<dbReference type="InterPro" id="IPR038178">
    <property type="entry name" value="Kringle_sf"/>
</dbReference>
<evidence type="ECO:0000256" key="2">
    <source>
        <dbReference type="ARBA" id="ARBA00023157"/>
    </source>
</evidence>
<proteinExistence type="predicted"/>
<dbReference type="InterPro" id="IPR013806">
    <property type="entry name" value="Kringle-like"/>
</dbReference>
<sequence length="175" mass="19807">MDINGKNIAADCYWTTSLEYSGTISYTFSGIPCQYWNTDYPHTIQFKPVDPTALDTNYCRESTNREGGDACGIDERLPDKPTGTTFHFKMGKFIGMVFTCDKLLPGTSVEHHPVSTCGSDDQWTTGYTTSCTENLYLSCMTQKSNISHHDFNQLRFRLATSKDYSLFRLPPNNTF</sequence>
<dbReference type="AlphaFoldDB" id="A0A8B6CAZ3"/>
<accession>A0A8B6CAZ3</accession>
<evidence type="ECO:0000313" key="6">
    <source>
        <dbReference type="Proteomes" id="UP000596742"/>
    </source>
</evidence>
<comment type="caution">
    <text evidence="5">The sequence shown here is derived from an EMBL/GenBank/DDBJ whole genome shotgun (WGS) entry which is preliminary data.</text>
</comment>
<evidence type="ECO:0000313" key="5">
    <source>
        <dbReference type="EMBL" id="VDI02109.1"/>
    </source>
</evidence>
<reference evidence="5" key="1">
    <citation type="submission" date="2018-11" db="EMBL/GenBank/DDBJ databases">
        <authorList>
            <person name="Alioto T."/>
            <person name="Alioto T."/>
        </authorList>
    </citation>
    <scope>NUCLEOTIDE SEQUENCE</scope>
</reference>
<keyword evidence="6" id="KW-1185">Reference proteome</keyword>
<dbReference type="SUPFAM" id="SSF57440">
    <property type="entry name" value="Kringle-like"/>
    <property type="match status" value="1"/>
</dbReference>
<evidence type="ECO:0000256" key="1">
    <source>
        <dbReference type="ARBA" id="ARBA00022572"/>
    </source>
</evidence>
<feature type="domain" description="Kringle" evidence="4">
    <location>
        <begin position="11"/>
        <end position="71"/>
    </location>
</feature>
<dbReference type="Proteomes" id="UP000596742">
    <property type="component" value="Unassembled WGS sequence"/>
</dbReference>
<evidence type="ECO:0000259" key="4">
    <source>
        <dbReference type="PROSITE" id="PS50070"/>
    </source>
</evidence>
<dbReference type="EMBL" id="UYJE01001435">
    <property type="protein sequence ID" value="VDI02109.1"/>
    <property type="molecule type" value="Genomic_DNA"/>
</dbReference>
<dbReference type="Pfam" id="PF00051">
    <property type="entry name" value="Kringle"/>
    <property type="match status" value="1"/>
</dbReference>
<dbReference type="OrthoDB" id="6191365at2759"/>
<dbReference type="Gene3D" id="2.40.20.10">
    <property type="entry name" value="Plasminogen Kringle 4"/>
    <property type="match status" value="1"/>
</dbReference>
<comment type="caution">
    <text evidence="3">Lacks conserved residue(s) required for the propagation of feature annotation.</text>
</comment>
<dbReference type="SMART" id="SM00130">
    <property type="entry name" value="KR"/>
    <property type="match status" value="1"/>
</dbReference>
<protein>
    <recommendedName>
        <fullName evidence="4">Kringle domain-containing protein</fullName>
    </recommendedName>
</protein>
<name>A0A8B6CAZ3_MYTGA</name>
<gene>
    <name evidence="5" type="ORF">MGAL_10B005306</name>
</gene>
<keyword evidence="2" id="KW-1015">Disulfide bond</keyword>
<dbReference type="PROSITE" id="PS50070">
    <property type="entry name" value="KRINGLE_2"/>
    <property type="match status" value="1"/>
</dbReference>
<keyword evidence="1 3" id="KW-0420">Kringle</keyword>
<evidence type="ECO:0000256" key="3">
    <source>
        <dbReference type="PROSITE-ProRule" id="PRU00121"/>
    </source>
</evidence>